<feature type="transmembrane region" description="Helical" evidence="5">
    <location>
        <begin position="31"/>
        <end position="50"/>
    </location>
</feature>
<reference evidence="6 7" key="1">
    <citation type="submission" date="2021-06" db="EMBL/GenBank/DDBJ databases">
        <authorList>
            <person name="Sun Q."/>
            <person name="Li D."/>
        </authorList>
    </citation>
    <scope>NUCLEOTIDE SEQUENCE [LARGE SCALE GENOMIC DNA]</scope>
    <source>
        <strain evidence="6 7">MSJd-7</strain>
    </source>
</reference>
<feature type="transmembrane region" description="Helical" evidence="5">
    <location>
        <begin position="165"/>
        <end position="186"/>
    </location>
</feature>
<dbReference type="Pfam" id="PF02674">
    <property type="entry name" value="Colicin_V"/>
    <property type="match status" value="1"/>
</dbReference>
<evidence type="ECO:0000256" key="1">
    <source>
        <dbReference type="ARBA" id="ARBA00004141"/>
    </source>
</evidence>
<gene>
    <name evidence="6" type="ORF">KQI75_06425</name>
</gene>
<keyword evidence="2 5" id="KW-0812">Transmembrane</keyword>
<protein>
    <submittedName>
        <fullName evidence="6">CvpA family protein</fullName>
    </submittedName>
</protein>
<keyword evidence="3 5" id="KW-1133">Transmembrane helix</keyword>
<dbReference type="InterPro" id="IPR003825">
    <property type="entry name" value="Colicin-V_CvpA"/>
</dbReference>
<organism evidence="6 7">
    <name type="scientific">Butyricicoccus intestinisimiae</name>
    <dbReference type="NCBI Taxonomy" id="2841509"/>
    <lineage>
        <taxon>Bacteria</taxon>
        <taxon>Bacillati</taxon>
        <taxon>Bacillota</taxon>
        <taxon>Clostridia</taxon>
        <taxon>Eubacteriales</taxon>
        <taxon>Butyricicoccaceae</taxon>
        <taxon>Butyricicoccus</taxon>
    </lineage>
</organism>
<evidence type="ECO:0000256" key="5">
    <source>
        <dbReference type="SAM" id="Phobius"/>
    </source>
</evidence>
<evidence type="ECO:0000256" key="2">
    <source>
        <dbReference type="ARBA" id="ARBA00022692"/>
    </source>
</evidence>
<feature type="transmembrane region" description="Helical" evidence="5">
    <location>
        <begin position="125"/>
        <end position="153"/>
    </location>
</feature>
<dbReference type="EMBL" id="JAHLQI010000002">
    <property type="protein sequence ID" value="MBU5490259.1"/>
    <property type="molecule type" value="Genomic_DNA"/>
</dbReference>
<dbReference type="PANTHER" id="PTHR37306">
    <property type="entry name" value="COLICIN V PRODUCTION PROTEIN"/>
    <property type="match status" value="1"/>
</dbReference>
<evidence type="ECO:0000313" key="7">
    <source>
        <dbReference type="Proteomes" id="UP000783588"/>
    </source>
</evidence>
<proteinExistence type="predicted"/>
<keyword evidence="4 5" id="KW-0472">Membrane</keyword>
<evidence type="ECO:0000256" key="4">
    <source>
        <dbReference type="ARBA" id="ARBA00023136"/>
    </source>
</evidence>
<accession>A0ABS6ERD0</accession>
<evidence type="ECO:0000256" key="3">
    <source>
        <dbReference type="ARBA" id="ARBA00022989"/>
    </source>
</evidence>
<dbReference type="PANTHER" id="PTHR37306:SF1">
    <property type="entry name" value="COLICIN V PRODUCTION PROTEIN"/>
    <property type="match status" value="1"/>
</dbReference>
<comment type="subcellular location">
    <subcellularLocation>
        <location evidence="1">Membrane</location>
        <topology evidence="1">Multi-pass membrane protein</topology>
    </subcellularLocation>
</comment>
<name>A0ABS6ERD0_9FIRM</name>
<keyword evidence="7" id="KW-1185">Reference proteome</keyword>
<evidence type="ECO:0000313" key="6">
    <source>
        <dbReference type="EMBL" id="MBU5490259.1"/>
    </source>
</evidence>
<dbReference type="RefSeq" id="WP_216469891.1">
    <property type="nucleotide sequence ID" value="NZ_JAHLQI010000002.1"/>
</dbReference>
<sequence>MTAVDWIILLVILLYTLNGFHRGFIGTIFNLFGSLAALIAALACASHFRVQVGAKIAPYLKESVSASMPTLSTSVSTSASELWNSISGYLQNILSSQHVSLEVLQAAEDPRDTMLSAIALCVGEALAYVMIFLVSFIVLLVLIHWAASVFDIFTRLPVIHSCNALLGGALGLVCGLVLCTVVLWAVKLVAPAAYSDAGLLSPSVMENSAIAGKLVGWNDGVSLFESNPANT</sequence>
<comment type="caution">
    <text evidence="6">The sequence shown here is derived from an EMBL/GenBank/DDBJ whole genome shotgun (WGS) entry which is preliminary data.</text>
</comment>
<dbReference type="Proteomes" id="UP000783588">
    <property type="component" value="Unassembled WGS sequence"/>
</dbReference>